<accession>W6RZL5</accession>
<keyword evidence="8" id="KW-1185">Reference proteome</keyword>
<dbReference type="eggNOG" id="COG2205">
    <property type="taxonomic scope" value="Bacteria"/>
</dbReference>
<dbReference type="KEGG" id="clt:CM240_0285"/>
<dbReference type="STRING" id="1216932.CM240_0285"/>
<dbReference type="HOGENOM" id="CLU_000445_89_3_9"/>
<evidence type="ECO:0000256" key="5">
    <source>
        <dbReference type="ARBA" id="ARBA00023012"/>
    </source>
</evidence>
<sequence>MNLILLIIILILLAIIIGYKREIKNMSKQIRNSNGYLTPIRISSINREIENLAIEINNLYKKNHESNLRVKENDENLKESIASMAHDLRTPLTSIMGYMQLIESDSVKEIDKNRYIKIVKKRTEKLSNLINSFYDLSRIECNEYKMDLKLVDIKEVFCEVLALFYDNFLEVNIETTVVIDEKVPKVIADEGSVNRVFSNLINNILKYNSGEVKFIVKDEEKFVVTTFINDAPGLNNGDIEKIFNRFYTGDLSRSDNSTGLGLSIVKALIEEMGHEIKASLEEGKLIINILWNK</sequence>
<dbReference type="InterPro" id="IPR036890">
    <property type="entry name" value="HATPase_C_sf"/>
</dbReference>
<dbReference type="Proteomes" id="UP000019426">
    <property type="component" value="Chromosome M2/40_rep1"/>
</dbReference>
<dbReference type="PANTHER" id="PTHR43711">
    <property type="entry name" value="TWO-COMPONENT HISTIDINE KINASE"/>
    <property type="match status" value="1"/>
</dbReference>
<keyword evidence="5" id="KW-0902">Two-component regulatory system</keyword>
<dbReference type="PATRIC" id="fig|1216932.3.peg.265"/>
<dbReference type="InterPro" id="IPR003661">
    <property type="entry name" value="HisK_dim/P_dom"/>
</dbReference>
<dbReference type="Gene3D" id="3.30.565.10">
    <property type="entry name" value="Histidine kinase-like ATPase, C-terminal domain"/>
    <property type="match status" value="1"/>
</dbReference>
<dbReference type="SUPFAM" id="SSF55874">
    <property type="entry name" value="ATPase domain of HSP90 chaperone/DNA topoisomerase II/histidine kinase"/>
    <property type="match status" value="1"/>
</dbReference>
<gene>
    <name evidence="7" type="ORF">CM240_0285</name>
</gene>
<keyword evidence="4 7" id="KW-0418">Kinase</keyword>
<dbReference type="RefSeq" id="WP_044035904.1">
    <property type="nucleotide sequence ID" value="NZ_HG917868.1"/>
</dbReference>
<dbReference type="InterPro" id="IPR008358">
    <property type="entry name" value="Sig_transdc_His_kin/Pase_MprB"/>
</dbReference>
<dbReference type="InterPro" id="IPR003594">
    <property type="entry name" value="HATPase_dom"/>
</dbReference>
<dbReference type="InterPro" id="IPR036097">
    <property type="entry name" value="HisK_dim/P_sf"/>
</dbReference>
<dbReference type="PROSITE" id="PS50109">
    <property type="entry name" value="HIS_KIN"/>
    <property type="match status" value="1"/>
</dbReference>
<proteinExistence type="predicted"/>
<feature type="domain" description="Histidine kinase" evidence="6">
    <location>
        <begin position="83"/>
        <end position="293"/>
    </location>
</feature>
<dbReference type="SMART" id="SM00388">
    <property type="entry name" value="HisKA"/>
    <property type="match status" value="1"/>
</dbReference>
<dbReference type="InterPro" id="IPR050736">
    <property type="entry name" value="Sensor_HK_Regulatory"/>
</dbReference>
<dbReference type="CDD" id="cd00082">
    <property type="entry name" value="HisKA"/>
    <property type="match status" value="1"/>
</dbReference>
<dbReference type="PRINTS" id="PR01780">
    <property type="entry name" value="LANTIREGPROT"/>
</dbReference>
<dbReference type="InterPro" id="IPR005467">
    <property type="entry name" value="His_kinase_dom"/>
</dbReference>
<evidence type="ECO:0000256" key="2">
    <source>
        <dbReference type="ARBA" id="ARBA00012438"/>
    </source>
</evidence>
<dbReference type="OrthoDB" id="9792991at2"/>
<dbReference type="CDD" id="cd00075">
    <property type="entry name" value="HATPase"/>
    <property type="match status" value="1"/>
</dbReference>
<evidence type="ECO:0000313" key="7">
    <source>
        <dbReference type="EMBL" id="CDM67452.1"/>
    </source>
</evidence>
<evidence type="ECO:0000259" key="6">
    <source>
        <dbReference type="PROSITE" id="PS50109"/>
    </source>
</evidence>
<dbReference type="EC" id="2.7.13.3" evidence="2"/>
<dbReference type="EMBL" id="HG917868">
    <property type="protein sequence ID" value="CDM67452.1"/>
    <property type="molecule type" value="Genomic_DNA"/>
</dbReference>
<evidence type="ECO:0000313" key="8">
    <source>
        <dbReference type="Proteomes" id="UP000019426"/>
    </source>
</evidence>
<evidence type="ECO:0000256" key="4">
    <source>
        <dbReference type="ARBA" id="ARBA00022777"/>
    </source>
</evidence>
<dbReference type="Pfam" id="PF00512">
    <property type="entry name" value="HisKA"/>
    <property type="match status" value="1"/>
</dbReference>
<dbReference type="Gene3D" id="1.10.287.130">
    <property type="match status" value="1"/>
</dbReference>
<comment type="catalytic activity">
    <reaction evidence="1">
        <text>ATP + protein L-histidine = ADP + protein N-phospho-L-histidine.</text>
        <dbReference type="EC" id="2.7.13.3"/>
    </reaction>
</comment>
<evidence type="ECO:0000256" key="3">
    <source>
        <dbReference type="ARBA" id="ARBA00022679"/>
    </source>
</evidence>
<organism evidence="7 8">
    <name type="scientific">Clostridium bornimense</name>
    <dbReference type="NCBI Taxonomy" id="1216932"/>
    <lineage>
        <taxon>Bacteria</taxon>
        <taxon>Bacillati</taxon>
        <taxon>Bacillota</taxon>
        <taxon>Clostridia</taxon>
        <taxon>Eubacteriales</taxon>
        <taxon>Clostridiaceae</taxon>
        <taxon>Clostridium</taxon>
    </lineage>
</organism>
<dbReference type="PANTHER" id="PTHR43711:SF1">
    <property type="entry name" value="HISTIDINE KINASE 1"/>
    <property type="match status" value="1"/>
</dbReference>
<dbReference type="SMART" id="SM00387">
    <property type="entry name" value="HATPase_c"/>
    <property type="match status" value="1"/>
</dbReference>
<dbReference type="Pfam" id="PF02518">
    <property type="entry name" value="HATPase_c"/>
    <property type="match status" value="1"/>
</dbReference>
<keyword evidence="3" id="KW-0808">Transferase</keyword>
<evidence type="ECO:0000256" key="1">
    <source>
        <dbReference type="ARBA" id="ARBA00000085"/>
    </source>
</evidence>
<dbReference type="AlphaFoldDB" id="W6RZL5"/>
<protein>
    <recommendedName>
        <fullName evidence="2">histidine kinase</fullName>
        <ecNumber evidence="2">2.7.13.3</ecNumber>
    </recommendedName>
</protein>
<dbReference type="GO" id="GO:0000155">
    <property type="term" value="F:phosphorelay sensor kinase activity"/>
    <property type="evidence" value="ECO:0007669"/>
    <property type="project" value="InterPro"/>
</dbReference>
<name>W6RZL5_9CLOT</name>
<dbReference type="SUPFAM" id="SSF47384">
    <property type="entry name" value="Homodimeric domain of signal transducing histidine kinase"/>
    <property type="match status" value="1"/>
</dbReference>
<reference evidence="7 8" key="1">
    <citation type="submission" date="2013-11" db="EMBL/GenBank/DDBJ databases">
        <title>Complete genome sequence of Clostridum sp. M2/40.</title>
        <authorList>
            <person name="Wibberg D."/>
            <person name="Puehler A."/>
            <person name="Schlueter A."/>
        </authorList>
    </citation>
    <scope>NUCLEOTIDE SEQUENCE [LARGE SCALE GENOMIC DNA]</scope>
    <source>
        <strain evidence="8">M2/40</strain>
    </source>
</reference>
<dbReference type="GO" id="GO:0016020">
    <property type="term" value="C:membrane"/>
    <property type="evidence" value="ECO:0007669"/>
    <property type="project" value="InterPro"/>
</dbReference>